<dbReference type="GO" id="GO:0004721">
    <property type="term" value="F:phosphoprotein phosphatase activity"/>
    <property type="evidence" value="ECO:0007669"/>
    <property type="project" value="InterPro"/>
</dbReference>
<comment type="caution">
    <text evidence="3">The sequence shown here is derived from an EMBL/GenBank/DDBJ whole genome shotgun (WGS) entry which is preliminary data.</text>
</comment>
<dbReference type="RefSeq" id="WP_054188317.1">
    <property type="nucleotide sequence ID" value="NZ_MUBD01000011.1"/>
</dbReference>
<dbReference type="Gene3D" id="3.90.190.10">
    <property type="entry name" value="Protein tyrosine phosphatase superfamily"/>
    <property type="match status" value="1"/>
</dbReference>
<dbReference type="InterPro" id="IPR029021">
    <property type="entry name" value="Prot-tyrosine_phosphatase-like"/>
</dbReference>
<reference evidence="3 4" key="1">
    <citation type="submission" date="2017-07" db="EMBL/GenBank/DDBJ databases">
        <title>Draft sequence of Rhodococcus enclensis 23b-28.</title>
        <authorList>
            <person name="Besaury L."/>
            <person name="Sancelme M."/>
            <person name="Amato P."/>
            <person name="Lallement A."/>
            <person name="Delort A.-M."/>
        </authorList>
    </citation>
    <scope>NUCLEOTIDE SEQUENCE [LARGE SCALE GENOMIC DNA]</scope>
    <source>
        <strain evidence="3 4">23b-28</strain>
    </source>
</reference>
<dbReference type="Pfam" id="PF13350">
    <property type="entry name" value="Y_phosphatase3"/>
    <property type="match status" value="1"/>
</dbReference>
<dbReference type="SUPFAM" id="SSF52799">
    <property type="entry name" value="(Phosphotyrosine protein) phosphatases II"/>
    <property type="match status" value="1"/>
</dbReference>
<evidence type="ECO:0000313" key="4">
    <source>
        <dbReference type="Proteomes" id="UP000230886"/>
    </source>
</evidence>
<protein>
    <submittedName>
        <fullName evidence="3">Protein-tyrosine-phosphatase</fullName>
    </submittedName>
</protein>
<dbReference type="InterPro" id="IPR016130">
    <property type="entry name" value="Tyr_Pase_AS"/>
</dbReference>
<feature type="domain" description="Tyrosine specific protein phosphatases" evidence="2">
    <location>
        <begin position="121"/>
        <end position="168"/>
    </location>
</feature>
<dbReference type="PROSITE" id="PS00383">
    <property type="entry name" value="TYR_PHOSPHATASE_1"/>
    <property type="match status" value="1"/>
</dbReference>
<dbReference type="InterPro" id="IPR026893">
    <property type="entry name" value="Tyr/Ser_Pase_IphP-type"/>
</dbReference>
<dbReference type="Proteomes" id="UP000230886">
    <property type="component" value="Unassembled WGS sequence"/>
</dbReference>
<dbReference type="AlphaFoldDB" id="A0A1X0LPA1"/>
<evidence type="ECO:0000259" key="2">
    <source>
        <dbReference type="PROSITE" id="PS50056"/>
    </source>
</evidence>
<dbReference type="EMBL" id="NOVD01000003">
    <property type="protein sequence ID" value="PCK28288.1"/>
    <property type="molecule type" value="Genomic_DNA"/>
</dbReference>
<accession>A0A2A5JFD7</accession>
<proteinExistence type="inferred from homology"/>
<dbReference type="InterPro" id="IPR000387">
    <property type="entry name" value="Tyr_Pase_dom"/>
</dbReference>
<dbReference type="PROSITE" id="PS50056">
    <property type="entry name" value="TYR_PHOSPHATASE_2"/>
    <property type="match status" value="1"/>
</dbReference>
<sequence>MTTALPVQRANRRLDLNGTYNFRDVGGYATRDGLSTKWNKLFRADALHRLDQADREILRARGLAFVIDLREQEELDTAPNALGGLDLQQLHLPIFESEINSRETSLDLAAIYAKVIDQCGVRLVRAVRAIAESDDSAVLVHCTAGKDRTGLVVALALAAVGVDYRDIVADYSLSEVMLAGEWATAMAVRMREYGIGDGENLAQLVGASPAALMRASLQTIDDSYGSASDYLLAHGMSSEELDRLHLALVN</sequence>
<name>A0A1X0LPA1_RHOSG</name>
<evidence type="ECO:0000256" key="1">
    <source>
        <dbReference type="ARBA" id="ARBA00009580"/>
    </source>
</evidence>
<comment type="similarity">
    <text evidence="1">Belongs to the protein-tyrosine phosphatase family.</text>
</comment>
<dbReference type="PANTHER" id="PTHR31126:SF1">
    <property type="entry name" value="TYROSINE SPECIFIC PROTEIN PHOSPHATASES DOMAIN-CONTAINING PROTEIN"/>
    <property type="match status" value="1"/>
</dbReference>
<gene>
    <name evidence="3" type="ORF">CHR55_07655</name>
</gene>
<accession>A0A1X0LPA1</accession>
<evidence type="ECO:0000313" key="3">
    <source>
        <dbReference type="EMBL" id="PCK28288.1"/>
    </source>
</evidence>
<dbReference type="PANTHER" id="PTHR31126">
    <property type="entry name" value="TYROSINE-PROTEIN PHOSPHATASE"/>
    <property type="match status" value="1"/>
</dbReference>
<organism evidence="3 4">
    <name type="scientific">Rhodococcus qingshengii</name>
    <dbReference type="NCBI Taxonomy" id="334542"/>
    <lineage>
        <taxon>Bacteria</taxon>
        <taxon>Bacillati</taxon>
        <taxon>Actinomycetota</taxon>
        <taxon>Actinomycetes</taxon>
        <taxon>Mycobacteriales</taxon>
        <taxon>Nocardiaceae</taxon>
        <taxon>Rhodococcus</taxon>
        <taxon>Rhodococcus erythropolis group</taxon>
    </lineage>
</organism>